<proteinExistence type="inferred from homology"/>
<evidence type="ECO:0000256" key="10">
    <source>
        <dbReference type="ARBA" id="ARBA00023192"/>
    </source>
</evidence>
<keyword evidence="13" id="KW-1185">Reference proteome</keyword>
<dbReference type="OrthoDB" id="5292355at2"/>
<dbReference type="PANTHER" id="PTHR37468">
    <property type="entry name" value="SULFATE TRANSPORTER CYSZ"/>
    <property type="match status" value="1"/>
</dbReference>
<evidence type="ECO:0000256" key="8">
    <source>
        <dbReference type="ARBA" id="ARBA00023032"/>
    </source>
</evidence>
<evidence type="ECO:0000256" key="2">
    <source>
        <dbReference type="ARBA" id="ARBA00022448"/>
    </source>
</evidence>
<dbReference type="Proteomes" id="UP000199308">
    <property type="component" value="Unassembled WGS sequence"/>
</dbReference>
<feature type="transmembrane region" description="Helical" evidence="11">
    <location>
        <begin position="207"/>
        <end position="240"/>
    </location>
</feature>
<dbReference type="PANTHER" id="PTHR37468:SF1">
    <property type="entry name" value="SULFATE TRANSPORTER CYSZ"/>
    <property type="match status" value="1"/>
</dbReference>
<keyword evidence="3 11" id="KW-1003">Cell membrane</keyword>
<keyword evidence="10 11" id="KW-0198">Cysteine biosynthesis</keyword>
<evidence type="ECO:0000256" key="6">
    <source>
        <dbReference type="ARBA" id="ARBA00022692"/>
    </source>
</evidence>
<keyword evidence="6 11" id="KW-0812">Transmembrane</keyword>
<keyword evidence="5 11" id="KW-0028">Amino-acid biosynthesis</keyword>
<evidence type="ECO:0000256" key="11">
    <source>
        <dbReference type="HAMAP-Rule" id="MF_00468"/>
    </source>
</evidence>
<organism evidence="12 13">
    <name type="scientific">Thalassotalea agarivorans</name>
    <name type="common">Thalassomonas agarivorans</name>
    <dbReference type="NCBI Taxonomy" id="349064"/>
    <lineage>
        <taxon>Bacteria</taxon>
        <taxon>Pseudomonadati</taxon>
        <taxon>Pseudomonadota</taxon>
        <taxon>Gammaproteobacteria</taxon>
        <taxon>Alteromonadales</taxon>
        <taxon>Colwelliaceae</taxon>
        <taxon>Thalassotalea</taxon>
    </lineage>
</organism>
<accession>A0A1I0BZF0</accession>
<dbReference type="InterPro" id="IPR050480">
    <property type="entry name" value="CysZ-like"/>
</dbReference>
<dbReference type="RefSeq" id="WP_093328332.1">
    <property type="nucleotide sequence ID" value="NZ_AP027363.1"/>
</dbReference>
<reference evidence="12 13" key="1">
    <citation type="submission" date="2016-10" db="EMBL/GenBank/DDBJ databases">
        <authorList>
            <person name="de Groot N.N."/>
        </authorList>
    </citation>
    <scope>NUCLEOTIDE SEQUENCE [LARGE SCALE GENOMIC DNA]</scope>
    <source>
        <strain evidence="12 13">DSM 19706</strain>
    </source>
</reference>
<dbReference type="GO" id="GO:0019344">
    <property type="term" value="P:cysteine biosynthetic process"/>
    <property type="evidence" value="ECO:0007669"/>
    <property type="project" value="UniProtKB-UniRule"/>
</dbReference>
<dbReference type="Pfam" id="PF07264">
    <property type="entry name" value="EI24"/>
    <property type="match status" value="1"/>
</dbReference>
<keyword evidence="4 11" id="KW-0997">Cell inner membrane</keyword>
<evidence type="ECO:0000256" key="7">
    <source>
        <dbReference type="ARBA" id="ARBA00022989"/>
    </source>
</evidence>
<dbReference type="GO" id="GO:0000103">
    <property type="term" value="P:sulfate assimilation"/>
    <property type="evidence" value="ECO:0007669"/>
    <property type="project" value="InterPro"/>
</dbReference>
<dbReference type="InterPro" id="IPR059112">
    <property type="entry name" value="CysZ/EI24"/>
</dbReference>
<feature type="transmembrane region" description="Helical" evidence="11">
    <location>
        <begin position="32"/>
        <end position="52"/>
    </location>
</feature>
<keyword evidence="8 11" id="KW-0764">Sulfate transport</keyword>
<evidence type="ECO:0000256" key="9">
    <source>
        <dbReference type="ARBA" id="ARBA00023136"/>
    </source>
</evidence>
<dbReference type="AlphaFoldDB" id="A0A1I0BZF0"/>
<dbReference type="NCBIfam" id="NF003433">
    <property type="entry name" value="PRK04949.1"/>
    <property type="match status" value="1"/>
</dbReference>
<evidence type="ECO:0000313" key="13">
    <source>
        <dbReference type="Proteomes" id="UP000199308"/>
    </source>
</evidence>
<dbReference type="STRING" id="349064.SAMN05660429_01101"/>
<evidence type="ECO:0000313" key="12">
    <source>
        <dbReference type="EMBL" id="SET12224.1"/>
    </source>
</evidence>
<feature type="transmembrane region" description="Helical" evidence="11">
    <location>
        <begin position="72"/>
        <end position="102"/>
    </location>
</feature>
<protein>
    <recommendedName>
        <fullName evidence="11">Sulfate transporter CysZ</fullName>
    </recommendedName>
</protein>
<evidence type="ECO:0000256" key="4">
    <source>
        <dbReference type="ARBA" id="ARBA00022519"/>
    </source>
</evidence>
<comment type="caution">
    <text evidence="11">Lacks conserved residue(s) required for the propagation of feature annotation.</text>
</comment>
<dbReference type="GO" id="GO:0005886">
    <property type="term" value="C:plasma membrane"/>
    <property type="evidence" value="ECO:0007669"/>
    <property type="project" value="UniProtKB-SubCell"/>
</dbReference>
<keyword evidence="7 11" id="KW-1133">Transmembrane helix</keyword>
<dbReference type="HAMAP" id="MF_00468">
    <property type="entry name" value="CysZ"/>
    <property type="match status" value="1"/>
</dbReference>
<comment type="similarity">
    <text evidence="11">Belongs to the CysZ family.</text>
</comment>
<dbReference type="GO" id="GO:0009675">
    <property type="term" value="F:high-affinity sulfate:proton symporter activity"/>
    <property type="evidence" value="ECO:0007669"/>
    <property type="project" value="TreeGrafter"/>
</dbReference>
<name>A0A1I0BZF0_THASX</name>
<keyword evidence="9 11" id="KW-0472">Membrane</keyword>
<comment type="function">
    <text evidence="11">High affinity, high specificity proton-dependent sulfate transporter, which mediates sulfate uptake. Provides the sulfur source for the cysteine synthesis pathway.</text>
</comment>
<sequence>MQQNYRTDIDASGANYFMKGFELIRLKGIRRFVFIPLIVNLLFFSLAFYYIYLQLDVYIAKLDSFIPDWLDFIHYIIWPVALIAILISFTFIFSAVANWIAAPFNGLLAEKMEAMLTGEPAPNTGFTAVLKDIPRTLSREWTKFIYYLPRAIGFFLLYWFVPVIGQVLWFLFLAWMMAIQYKDYPFDNHKVPFFEMRRMLKENKGTSYSFGVTAAIFSMIPIINLIVMPVAICGATALWVDRYKQYYD</sequence>
<gene>
    <name evidence="11" type="primary">cysZ</name>
    <name evidence="12" type="ORF">SAMN05660429_01101</name>
</gene>
<evidence type="ECO:0000256" key="1">
    <source>
        <dbReference type="ARBA" id="ARBA00004141"/>
    </source>
</evidence>
<dbReference type="InterPro" id="IPR022985">
    <property type="entry name" value="Sulfate_CysZ"/>
</dbReference>
<dbReference type="EMBL" id="FOHK01000004">
    <property type="protein sequence ID" value="SET12224.1"/>
    <property type="molecule type" value="Genomic_DNA"/>
</dbReference>
<keyword evidence="2 11" id="KW-0813">Transport</keyword>
<evidence type="ECO:0000256" key="3">
    <source>
        <dbReference type="ARBA" id="ARBA00022475"/>
    </source>
</evidence>
<evidence type="ECO:0000256" key="5">
    <source>
        <dbReference type="ARBA" id="ARBA00022605"/>
    </source>
</evidence>
<comment type="subcellular location">
    <subcellularLocation>
        <location evidence="11">Cell inner membrane</location>
        <topology evidence="11">Multi-pass membrane protein</topology>
    </subcellularLocation>
    <subcellularLocation>
        <location evidence="1">Membrane</location>
        <topology evidence="1">Multi-pass membrane protein</topology>
    </subcellularLocation>
</comment>